<protein>
    <recommendedName>
        <fullName evidence="3">Reverse transcriptase Ty1/copia-type domain-containing protein</fullName>
    </recommendedName>
</protein>
<dbReference type="AlphaFoldDB" id="A0A371G050"/>
<evidence type="ECO:0000313" key="2">
    <source>
        <dbReference type="Proteomes" id="UP000257109"/>
    </source>
</evidence>
<dbReference type="EMBL" id="QJKJ01007278">
    <property type="protein sequence ID" value="RDX83703.1"/>
    <property type="molecule type" value="Genomic_DNA"/>
</dbReference>
<sequence>MIHGPRWIYLKEQNQLEGNFSSSETYKYMYTKSMNGDYVIIYLYVDDMLIFCTFDDIIFKNKSFFDFEI</sequence>
<organism evidence="1 2">
    <name type="scientific">Mucuna pruriens</name>
    <name type="common">Velvet bean</name>
    <name type="synonym">Dolichos pruriens</name>
    <dbReference type="NCBI Taxonomy" id="157652"/>
    <lineage>
        <taxon>Eukaryota</taxon>
        <taxon>Viridiplantae</taxon>
        <taxon>Streptophyta</taxon>
        <taxon>Embryophyta</taxon>
        <taxon>Tracheophyta</taxon>
        <taxon>Spermatophyta</taxon>
        <taxon>Magnoliopsida</taxon>
        <taxon>eudicotyledons</taxon>
        <taxon>Gunneridae</taxon>
        <taxon>Pentapetalae</taxon>
        <taxon>rosids</taxon>
        <taxon>fabids</taxon>
        <taxon>Fabales</taxon>
        <taxon>Fabaceae</taxon>
        <taxon>Papilionoideae</taxon>
        <taxon>50 kb inversion clade</taxon>
        <taxon>NPAAA clade</taxon>
        <taxon>indigoferoid/millettioid clade</taxon>
        <taxon>Phaseoleae</taxon>
        <taxon>Mucuna</taxon>
    </lineage>
</organism>
<dbReference type="Proteomes" id="UP000257109">
    <property type="component" value="Unassembled WGS sequence"/>
</dbReference>
<keyword evidence="2" id="KW-1185">Reference proteome</keyword>
<gene>
    <name evidence="1" type="ORF">CR513_35356</name>
</gene>
<accession>A0A371G050</accession>
<feature type="non-terminal residue" evidence="1">
    <location>
        <position position="1"/>
    </location>
</feature>
<evidence type="ECO:0000313" key="1">
    <source>
        <dbReference type="EMBL" id="RDX83703.1"/>
    </source>
</evidence>
<proteinExistence type="predicted"/>
<evidence type="ECO:0008006" key="3">
    <source>
        <dbReference type="Google" id="ProtNLM"/>
    </source>
</evidence>
<comment type="caution">
    <text evidence="1">The sequence shown here is derived from an EMBL/GenBank/DDBJ whole genome shotgun (WGS) entry which is preliminary data.</text>
</comment>
<reference evidence="1" key="1">
    <citation type="submission" date="2018-05" db="EMBL/GenBank/DDBJ databases">
        <title>Draft genome of Mucuna pruriens seed.</title>
        <authorList>
            <person name="Nnadi N.E."/>
            <person name="Vos R."/>
            <person name="Hasami M.H."/>
            <person name="Devisetty U.K."/>
            <person name="Aguiy J.C."/>
        </authorList>
    </citation>
    <scope>NUCLEOTIDE SEQUENCE [LARGE SCALE GENOMIC DNA]</scope>
    <source>
        <strain evidence="1">JCA_2017</strain>
    </source>
</reference>
<name>A0A371G050_MUCPR</name>